<feature type="compositionally biased region" description="Low complexity" evidence="1">
    <location>
        <begin position="10"/>
        <end position="35"/>
    </location>
</feature>
<feature type="compositionally biased region" description="Basic and acidic residues" evidence="1">
    <location>
        <begin position="136"/>
        <end position="151"/>
    </location>
</feature>
<feature type="non-terminal residue" evidence="2">
    <location>
        <position position="1"/>
    </location>
</feature>
<feature type="compositionally biased region" description="Basic and acidic residues" evidence="1">
    <location>
        <begin position="94"/>
        <end position="111"/>
    </location>
</feature>
<evidence type="ECO:0000256" key="1">
    <source>
        <dbReference type="SAM" id="MobiDB-lite"/>
    </source>
</evidence>
<dbReference type="EMBL" id="HACG01002723">
    <property type="protein sequence ID" value="CEK49588.1"/>
    <property type="molecule type" value="Transcribed_RNA"/>
</dbReference>
<proteinExistence type="predicted"/>
<dbReference type="AlphaFoldDB" id="A0A0B6Y0D9"/>
<feature type="non-terminal residue" evidence="2">
    <location>
        <position position="176"/>
    </location>
</feature>
<organism evidence="2">
    <name type="scientific">Arion vulgaris</name>
    <dbReference type="NCBI Taxonomy" id="1028688"/>
    <lineage>
        <taxon>Eukaryota</taxon>
        <taxon>Metazoa</taxon>
        <taxon>Spiralia</taxon>
        <taxon>Lophotrochozoa</taxon>
        <taxon>Mollusca</taxon>
        <taxon>Gastropoda</taxon>
        <taxon>Heterobranchia</taxon>
        <taxon>Euthyneura</taxon>
        <taxon>Panpulmonata</taxon>
        <taxon>Eupulmonata</taxon>
        <taxon>Stylommatophora</taxon>
        <taxon>Helicina</taxon>
        <taxon>Arionoidea</taxon>
        <taxon>Arionidae</taxon>
        <taxon>Arion</taxon>
    </lineage>
</organism>
<accession>A0A0B6Y0D9</accession>
<protein>
    <submittedName>
        <fullName evidence="2">Uncharacterized protein</fullName>
    </submittedName>
</protein>
<sequence length="176" mass="18602">LTPNTPTAASLSSPVSGTSLSSSSPSPSSIQTSSSFLYSVTPRPESNFPTSKNTSSLNEMASLRNMPHSGSKNIGYGSSFGSSPSSVNASSSKLPDRTQTQDDNRHRRDSNVLHSKPPISGGSSSASKANGTAHRILRERSSSEHDILSDRGHKHHRPQQQVADASNQKDSAFIIA</sequence>
<feature type="compositionally biased region" description="Low complexity" evidence="1">
    <location>
        <begin position="115"/>
        <end position="129"/>
    </location>
</feature>
<feature type="compositionally biased region" description="Polar residues" evidence="1">
    <location>
        <begin position="47"/>
        <end position="59"/>
    </location>
</feature>
<feature type="compositionally biased region" description="Low complexity" evidence="1">
    <location>
        <begin position="79"/>
        <end position="92"/>
    </location>
</feature>
<name>A0A0B6Y0D9_9EUPU</name>
<feature type="region of interest" description="Disordered" evidence="1">
    <location>
        <begin position="1"/>
        <end position="176"/>
    </location>
</feature>
<feature type="compositionally biased region" description="Polar residues" evidence="1">
    <location>
        <begin position="159"/>
        <end position="170"/>
    </location>
</feature>
<gene>
    <name evidence="2" type="primary">ORF8257</name>
</gene>
<reference evidence="2" key="1">
    <citation type="submission" date="2014-12" db="EMBL/GenBank/DDBJ databases">
        <title>Insight into the proteome of Arion vulgaris.</title>
        <authorList>
            <person name="Aradska J."/>
            <person name="Bulat T."/>
            <person name="Smidak R."/>
            <person name="Sarate P."/>
            <person name="Gangsoo J."/>
            <person name="Sialana F."/>
            <person name="Bilban M."/>
            <person name="Lubec G."/>
        </authorList>
    </citation>
    <scope>NUCLEOTIDE SEQUENCE</scope>
    <source>
        <tissue evidence="2">Skin</tissue>
    </source>
</reference>
<evidence type="ECO:0000313" key="2">
    <source>
        <dbReference type="EMBL" id="CEK49588.1"/>
    </source>
</evidence>